<dbReference type="Proteomes" id="UP001165960">
    <property type="component" value="Unassembled WGS sequence"/>
</dbReference>
<organism evidence="1 2">
    <name type="scientific">Entomophthora muscae</name>
    <dbReference type="NCBI Taxonomy" id="34485"/>
    <lineage>
        <taxon>Eukaryota</taxon>
        <taxon>Fungi</taxon>
        <taxon>Fungi incertae sedis</taxon>
        <taxon>Zoopagomycota</taxon>
        <taxon>Entomophthoromycotina</taxon>
        <taxon>Entomophthoromycetes</taxon>
        <taxon>Entomophthorales</taxon>
        <taxon>Entomophthoraceae</taxon>
        <taxon>Entomophthora</taxon>
    </lineage>
</organism>
<evidence type="ECO:0000313" key="1">
    <source>
        <dbReference type="EMBL" id="KAJ9072686.1"/>
    </source>
</evidence>
<proteinExistence type="predicted"/>
<comment type="caution">
    <text evidence="1">The sequence shown here is derived from an EMBL/GenBank/DDBJ whole genome shotgun (WGS) entry which is preliminary data.</text>
</comment>
<accession>A0ACC2TE35</accession>
<name>A0ACC2TE35_9FUNG</name>
<sequence>MSLFKLLNVARVSSLLKVTQPSFTFTRGMALVVPAPQIPIKLDTIRDNPGAVRDRKRVGRGRSSGQYGKTCGRGQKGQKARSGNGKPRIGFEGGQTPLFKRIPKRGFTNVHAYDLAPLKLNRLQRWIDLGRIDASKKITLKELVDSKCVHKVKDGIALLGDGMEYMTTPIDLEITRATKAAIDHVESIGGKITTVYYNTLGLRALTKPEKFFKLPKFAAPTRKKDIEYYSNPENRGYLAKPKEAVFFYPGIIR</sequence>
<protein>
    <submittedName>
        <fullName evidence="1">YmL10</fullName>
    </submittedName>
</protein>
<dbReference type="EMBL" id="QTSX02002976">
    <property type="protein sequence ID" value="KAJ9072686.1"/>
    <property type="molecule type" value="Genomic_DNA"/>
</dbReference>
<evidence type="ECO:0000313" key="2">
    <source>
        <dbReference type="Proteomes" id="UP001165960"/>
    </source>
</evidence>
<gene>
    <name evidence="1" type="primary">MRPL10_2</name>
    <name evidence="1" type="ORF">DSO57_1024829</name>
</gene>
<keyword evidence="2" id="KW-1185">Reference proteome</keyword>
<reference evidence="1" key="1">
    <citation type="submission" date="2022-04" db="EMBL/GenBank/DDBJ databases">
        <title>Genome of the entomopathogenic fungus Entomophthora muscae.</title>
        <authorList>
            <person name="Elya C."/>
            <person name="Lovett B.R."/>
            <person name="Lee E."/>
            <person name="Macias A.M."/>
            <person name="Hajek A.E."/>
            <person name="De Bivort B.L."/>
            <person name="Kasson M.T."/>
            <person name="De Fine Licht H.H."/>
            <person name="Stajich J.E."/>
        </authorList>
    </citation>
    <scope>NUCLEOTIDE SEQUENCE</scope>
    <source>
        <strain evidence="1">Berkeley</strain>
    </source>
</reference>